<accession>A0A4Z2IHK7</accession>
<proteinExistence type="predicted"/>
<dbReference type="Proteomes" id="UP000314294">
    <property type="component" value="Unassembled WGS sequence"/>
</dbReference>
<feature type="region of interest" description="Disordered" evidence="1">
    <location>
        <begin position="26"/>
        <end position="48"/>
    </location>
</feature>
<dbReference type="EMBL" id="SRLO01000084">
    <property type="protein sequence ID" value="TNN77318.1"/>
    <property type="molecule type" value="Genomic_DNA"/>
</dbReference>
<sequence length="205" mass="23475">MSLTIEGWHVFGEEVTFTNMGWGSGAQVGSPSAPKALESHRHQSSMTSPLHEHHSMLIIASCRAYREREREIERERERGQAKTNFKAHVILEEAIFKCKYCEELYRGKHLSSKSLVVKGPLDRTGSDRCRPCTTLGLMWQRWQERGHWPWLLQSMRTPAAMRLEPVSSRLAMYAGHVRSLPTRPSLFQPDVWKTPIRCDSADSGD</sequence>
<evidence type="ECO:0000313" key="2">
    <source>
        <dbReference type="EMBL" id="TNN77318.1"/>
    </source>
</evidence>
<reference evidence="2 3" key="1">
    <citation type="submission" date="2019-03" db="EMBL/GenBank/DDBJ databases">
        <title>First draft genome of Liparis tanakae, snailfish: a comprehensive survey of snailfish specific genes.</title>
        <authorList>
            <person name="Kim W."/>
            <person name="Song I."/>
            <person name="Jeong J.-H."/>
            <person name="Kim D."/>
            <person name="Kim S."/>
            <person name="Ryu S."/>
            <person name="Song J.Y."/>
            <person name="Lee S.K."/>
        </authorList>
    </citation>
    <scope>NUCLEOTIDE SEQUENCE [LARGE SCALE GENOMIC DNA]</scope>
    <source>
        <tissue evidence="2">Muscle</tissue>
    </source>
</reference>
<evidence type="ECO:0000256" key="1">
    <source>
        <dbReference type="SAM" id="MobiDB-lite"/>
    </source>
</evidence>
<evidence type="ECO:0000313" key="3">
    <source>
        <dbReference type="Proteomes" id="UP000314294"/>
    </source>
</evidence>
<organism evidence="2 3">
    <name type="scientific">Liparis tanakae</name>
    <name type="common">Tanaka's snailfish</name>
    <dbReference type="NCBI Taxonomy" id="230148"/>
    <lineage>
        <taxon>Eukaryota</taxon>
        <taxon>Metazoa</taxon>
        <taxon>Chordata</taxon>
        <taxon>Craniata</taxon>
        <taxon>Vertebrata</taxon>
        <taxon>Euteleostomi</taxon>
        <taxon>Actinopterygii</taxon>
        <taxon>Neopterygii</taxon>
        <taxon>Teleostei</taxon>
        <taxon>Neoteleostei</taxon>
        <taxon>Acanthomorphata</taxon>
        <taxon>Eupercaria</taxon>
        <taxon>Perciformes</taxon>
        <taxon>Cottioidei</taxon>
        <taxon>Cottales</taxon>
        <taxon>Liparidae</taxon>
        <taxon>Liparis</taxon>
    </lineage>
</organism>
<gene>
    <name evidence="2" type="ORF">EYF80_012432</name>
</gene>
<comment type="caution">
    <text evidence="2">The sequence shown here is derived from an EMBL/GenBank/DDBJ whole genome shotgun (WGS) entry which is preliminary data.</text>
</comment>
<dbReference type="AlphaFoldDB" id="A0A4Z2IHK7"/>
<keyword evidence="3" id="KW-1185">Reference proteome</keyword>
<name>A0A4Z2IHK7_9TELE</name>
<protein>
    <submittedName>
        <fullName evidence="2">Uncharacterized protein</fullName>
    </submittedName>
</protein>